<evidence type="ECO:0000313" key="3">
    <source>
        <dbReference type="Proteomes" id="UP000030640"/>
    </source>
</evidence>
<accession>W7AFU6</accession>
<organism evidence="2 3">
    <name type="scientific">Plasmodium inui San Antonio 1</name>
    <dbReference type="NCBI Taxonomy" id="1237626"/>
    <lineage>
        <taxon>Eukaryota</taxon>
        <taxon>Sar</taxon>
        <taxon>Alveolata</taxon>
        <taxon>Apicomplexa</taxon>
        <taxon>Aconoidasida</taxon>
        <taxon>Haemosporida</taxon>
        <taxon>Plasmodiidae</taxon>
        <taxon>Plasmodium</taxon>
        <taxon>Plasmodium (Plasmodium)</taxon>
    </lineage>
</organism>
<keyword evidence="3" id="KW-1185">Reference proteome</keyword>
<dbReference type="VEuPathDB" id="PlasmoDB:C922_05452"/>
<gene>
    <name evidence="2" type="ORF">C922_05452</name>
</gene>
<dbReference type="Proteomes" id="UP000030640">
    <property type="component" value="Unassembled WGS sequence"/>
</dbReference>
<dbReference type="AlphaFoldDB" id="W7AFU6"/>
<dbReference type="RefSeq" id="XP_008819245.1">
    <property type="nucleotide sequence ID" value="XM_008821023.1"/>
</dbReference>
<sequence>MKKRTTPESNLKAWNKEKVRDKKQLPKVTDDKPKANDPLRRRQIQDNKHTNKKTQE</sequence>
<name>W7AFU6_9APIC</name>
<evidence type="ECO:0000256" key="1">
    <source>
        <dbReference type="SAM" id="MobiDB-lite"/>
    </source>
</evidence>
<evidence type="ECO:0000313" key="2">
    <source>
        <dbReference type="EMBL" id="EUD64171.1"/>
    </source>
</evidence>
<proteinExistence type="predicted"/>
<dbReference type="EMBL" id="KI965533">
    <property type="protein sequence ID" value="EUD64171.1"/>
    <property type="molecule type" value="Genomic_DNA"/>
</dbReference>
<dbReference type="GeneID" id="20040726"/>
<feature type="region of interest" description="Disordered" evidence="1">
    <location>
        <begin position="1"/>
        <end position="56"/>
    </location>
</feature>
<feature type="compositionally biased region" description="Basic and acidic residues" evidence="1">
    <location>
        <begin position="14"/>
        <end position="56"/>
    </location>
</feature>
<protein>
    <submittedName>
        <fullName evidence="2">Uncharacterized protein</fullName>
    </submittedName>
</protein>
<reference evidence="2 3" key="1">
    <citation type="submission" date="2013-02" db="EMBL/GenBank/DDBJ databases">
        <title>The Genome Sequence of Plasmodium inui San Antonio 1.</title>
        <authorList>
            <consortium name="The Broad Institute Genome Sequencing Platform"/>
            <consortium name="The Broad Institute Genome Sequencing Center for Infectious Disease"/>
            <person name="Neafsey D."/>
            <person name="Cheeseman I."/>
            <person name="Volkman S."/>
            <person name="Adams J."/>
            <person name="Walker B."/>
            <person name="Young S.K."/>
            <person name="Zeng Q."/>
            <person name="Gargeya S."/>
            <person name="Fitzgerald M."/>
            <person name="Haas B."/>
            <person name="Abouelleil A."/>
            <person name="Alvarado L."/>
            <person name="Arachchi H.M."/>
            <person name="Berlin A.M."/>
            <person name="Chapman S.B."/>
            <person name="Dewar J."/>
            <person name="Goldberg J."/>
            <person name="Griggs A."/>
            <person name="Gujja S."/>
            <person name="Hansen M."/>
            <person name="Howarth C."/>
            <person name="Imamovic A."/>
            <person name="Larimer J."/>
            <person name="McCowan C."/>
            <person name="Murphy C."/>
            <person name="Neiman D."/>
            <person name="Pearson M."/>
            <person name="Priest M."/>
            <person name="Roberts A."/>
            <person name="Saif S."/>
            <person name="Shea T."/>
            <person name="Sisk P."/>
            <person name="Sykes S."/>
            <person name="Wortman J."/>
            <person name="Nusbaum C."/>
            <person name="Birren B."/>
        </authorList>
    </citation>
    <scope>NUCLEOTIDE SEQUENCE [LARGE SCALE GENOMIC DNA]</scope>
    <source>
        <strain evidence="2 3">San Antonio 1</strain>
    </source>
</reference>